<feature type="region of interest" description="Disordered" evidence="1">
    <location>
        <begin position="327"/>
        <end position="346"/>
    </location>
</feature>
<evidence type="ECO:0000313" key="3">
    <source>
        <dbReference type="Proteomes" id="UP001055712"/>
    </source>
</evidence>
<organism evidence="2 3">
    <name type="scientific">Chlorella vulgaris</name>
    <name type="common">Green alga</name>
    <dbReference type="NCBI Taxonomy" id="3077"/>
    <lineage>
        <taxon>Eukaryota</taxon>
        <taxon>Viridiplantae</taxon>
        <taxon>Chlorophyta</taxon>
        <taxon>core chlorophytes</taxon>
        <taxon>Trebouxiophyceae</taxon>
        <taxon>Chlorellales</taxon>
        <taxon>Chlorellaceae</taxon>
        <taxon>Chlorella clade</taxon>
        <taxon>Chlorella</taxon>
    </lineage>
</organism>
<gene>
    <name evidence="2" type="ORF">D9Q98_002960</name>
</gene>
<feature type="compositionally biased region" description="Low complexity" evidence="1">
    <location>
        <begin position="21"/>
        <end position="34"/>
    </location>
</feature>
<dbReference type="AlphaFoldDB" id="A0A9D4TUD7"/>
<dbReference type="Proteomes" id="UP001055712">
    <property type="component" value="Unassembled WGS sequence"/>
</dbReference>
<keyword evidence="3" id="KW-1185">Reference proteome</keyword>
<evidence type="ECO:0000313" key="2">
    <source>
        <dbReference type="EMBL" id="KAI3434906.1"/>
    </source>
</evidence>
<feature type="region of interest" description="Disordered" evidence="1">
    <location>
        <begin position="264"/>
        <end position="319"/>
    </location>
</feature>
<feature type="compositionally biased region" description="Polar residues" evidence="1">
    <location>
        <begin position="333"/>
        <end position="343"/>
    </location>
</feature>
<evidence type="ECO:0000256" key="1">
    <source>
        <dbReference type="SAM" id="MobiDB-lite"/>
    </source>
</evidence>
<protein>
    <submittedName>
        <fullName evidence="2">Uncharacterized protein</fullName>
    </submittedName>
</protein>
<reference evidence="2" key="2">
    <citation type="submission" date="2020-11" db="EMBL/GenBank/DDBJ databases">
        <authorList>
            <person name="Cecchin M."/>
            <person name="Marcolungo L."/>
            <person name="Rossato M."/>
            <person name="Girolomoni L."/>
            <person name="Cosentino E."/>
            <person name="Cuine S."/>
            <person name="Li-Beisson Y."/>
            <person name="Delledonne M."/>
            <person name="Ballottari M."/>
        </authorList>
    </citation>
    <scope>NUCLEOTIDE SEQUENCE</scope>
    <source>
        <strain evidence="2">211/11P</strain>
        <tissue evidence="2">Whole cell</tissue>
    </source>
</reference>
<comment type="caution">
    <text evidence="2">The sequence shown here is derived from an EMBL/GenBank/DDBJ whole genome shotgun (WGS) entry which is preliminary data.</text>
</comment>
<sequence length="450" mass="45509">MAWLTSSCGFADSRDRRAEPADAGQRLRQAAAAARNEKLRGAARQLRSVRAPAQASTSTQQAARAQPIAGEAATSLPHSAACSKDEERPGGVHVAQASAVAAVAAWPSDSDPDDVLEELSLAMLTRRRLGLAPSAAALPAAPCCARRALLDASADAELPCLAGSRQQQQLMSAACSPQPPVEPARAAVHTAVRVLPQGREQQETGEQPVTVHAIVDLQAATAAMQVQLEQLRCALRSPALQSVPPRSVAASVLEQPAAAAEVVQACSSSSSNDGGSRPSRNEGSSSGSAAAAIQPHQPAQHEEAVAGQEPADNHAAAASCGCDGDGEAVQLASRPQSAESSGCATPARCGVHDSLRSSGAWSQCTGQLDGLIDGTIGDLLFGSGCSDGGQAAAAAVDKDMPVLGQEVKATEGEEEQEEEPQKGACRGSLEASLDGNLALAAAAAASGTSA</sequence>
<reference evidence="2" key="1">
    <citation type="journal article" date="2019" name="Plant J.">
        <title>Chlorella vulgaris genome assembly and annotation reveals the molecular basis for metabolic acclimation to high light conditions.</title>
        <authorList>
            <person name="Cecchin M."/>
            <person name="Marcolungo L."/>
            <person name="Rossato M."/>
            <person name="Girolomoni L."/>
            <person name="Cosentino E."/>
            <person name="Cuine S."/>
            <person name="Li-Beisson Y."/>
            <person name="Delledonne M."/>
            <person name="Ballottari M."/>
        </authorList>
    </citation>
    <scope>NUCLEOTIDE SEQUENCE</scope>
    <source>
        <strain evidence="2">211/11P</strain>
    </source>
</reference>
<feature type="compositionally biased region" description="Low complexity" evidence="1">
    <location>
        <begin position="50"/>
        <end position="67"/>
    </location>
</feature>
<accession>A0A9D4TUD7</accession>
<dbReference type="EMBL" id="SIDB01000003">
    <property type="protein sequence ID" value="KAI3434906.1"/>
    <property type="molecule type" value="Genomic_DNA"/>
</dbReference>
<feature type="compositionally biased region" description="Low complexity" evidence="1">
    <location>
        <begin position="264"/>
        <end position="298"/>
    </location>
</feature>
<feature type="region of interest" description="Disordered" evidence="1">
    <location>
        <begin position="1"/>
        <end position="90"/>
    </location>
</feature>
<name>A0A9D4TUD7_CHLVU</name>
<proteinExistence type="predicted"/>